<reference evidence="2 3" key="1">
    <citation type="submission" date="2024-10" db="EMBL/GenBank/DDBJ databases">
        <authorList>
            <person name="Topkara A.R."/>
            <person name="Saygin H."/>
        </authorList>
    </citation>
    <scope>NUCLEOTIDE SEQUENCE [LARGE SCALE GENOMIC DNA]</scope>
    <source>
        <strain evidence="2 3">M3C6</strain>
    </source>
</reference>
<dbReference type="SUPFAM" id="SSF52833">
    <property type="entry name" value="Thioredoxin-like"/>
    <property type="match status" value="1"/>
</dbReference>
<dbReference type="SUPFAM" id="SSF56349">
    <property type="entry name" value="DNA breaking-rejoining enzymes"/>
    <property type="match status" value="1"/>
</dbReference>
<organism evidence="2 3">
    <name type="scientific">Nonomuraea marmarensis</name>
    <dbReference type="NCBI Taxonomy" id="3351344"/>
    <lineage>
        <taxon>Bacteria</taxon>
        <taxon>Bacillati</taxon>
        <taxon>Actinomycetota</taxon>
        <taxon>Actinomycetes</taxon>
        <taxon>Streptosporangiales</taxon>
        <taxon>Streptosporangiaceae</taxon>
        <taxon>Nonomuraea</taxon>
    </lineage>
</organism>
<sequence length="197" mass="21202">MRSTLACAHADGAGAGRLTLYSIQAPARIARIRSLGAAEGLELNLHLARPVSTLDAHRLGKLAADRGQAEERMESLLHAYTEGLNVADPQVLQRLGDEAGLESDKLRAVLAGDDYPTSHHALASTGEHDPHGRGWTLHQLRHSALTHLAAAGRSAAELQAKNRHRHLAALGQYVRLGDDVAARITAENDPLARRRAR</sequence>
<dbReference type="RefSeq" id="WP_393176288.1">
    <property type="nucleotide sequence ID" value="NZ_JBICRM010000049.1"/>
</dbReference>
<dbReference type="Gene3D" id="3.40.30.10">
    <property type="entry name" value="Glutaredoxin"/>
    <property type="match status" value="1"/>
</dbReference>
<evidence type="ECO:0000313" key="3">
    <source>
        <dbReference type="Proteomes" id="UP001603978"/>
    </source>
</evidence>
<dbReference type="InterPro" id="IPR036249">
    <property type="entry name" value="Thioredoxin-like_sf"/>
</dbReference>
<dbReference type="Proteomes" id="UP001603978">
    <property type="component" value="Unassembled WGS sequence"/>
</dbReference>
<dbReference type="InterPro" id="IPR001853">
    <property type="entry name" value="DSBA-like_thioredoxin_dom"/>
</dbReference>
<comment type="caution">
    <text evidence="2">The sequence shown here is derived from an EMBL/GenBank/DDBJ whole genome shotgun (WGS) entry which is preliminary data.</text>
</comment>
<accession>A0ABW7ASS4</accession>
<dbReference type="InterPro" id="IPR011010">
    <property type="entry name" value="DNA_brk_join_enz"/>
</dbReference>
<dbReference type="EMBL" id="JBICRM010000049">
    <property type="protein sequence ID" value="MFG1710477.1"/>
    <property type="molecule type" value="Genomic_DNA"/>
</dbReference>
<protein>
    <submittedName>
        <fullName evidence="2">DsbA family protein</fullName>
    </submittedName>
</protein>
<evidence type="ECO:0000313" key="2">
    <source>
        <dbReference type="EMBL" id="MFG1710477.1"/>
    </source>
</evidence>
<gene>
    <name evidence="2" type="ORF">ACFLIM_45655</name>
</gene>
<keyword evidence="3" id="KW-1185">Reference proteome</keyword>
<feature type="domain" description="DSBA-like thioredoxin" evidence="1">
    <location>
        <begin position="29"/>
        <end position="115"/>
    </location>
</feature>
<name>A0ABW7ASS4_9ACTN</name>
<proteinExistence type="predicted"/>
<evidence type="ECO:0000259" key="1">
    <source>
        <dbReference type="Pfam" id="PF01323"/>
    </source>
</evidence>
<dbReference type="Pfam" id="PF01323">
    <property type="entry name" value="DSBA"/>
    <property type="match status" value="1"/>
</dbReference>